<evidence type="ECO:0000313" key="4">
    <source>
        <dbReference type="Proteomes" id="UP000242642"/>
    </source>
</evidence>
<keyword evidence="3" id="KW-0863">Zinc-finger</keyword>
<keyword evidence="3" id="KW-0862">Zinc</keyword>
<evidence type="ECO:0000256" key="1">
    <source>
        <dbReference type="SAM" id="MobiDB-lite"/>
    </source>
</evidence>
<feature type="region of interest" description="Disordered" evidence="1">
    <location>
        <begin position="1"/>
        <end position="67"/>
    </location>
</feature>
<name>A0A1I0C317_9GAMM</name>
<evidence type="ECO:0000259" key="2">
    <source>
        <dbReference type="Pfam" id="PF13005"/>
    </source>
</evidence>
<keyword evidence="3" id="KW-0479">Metal-binding</keyword>
<dbReference type="Pfam" id="PF13005">
    <property type="entry name" value="zf-IS66"/>
    <property type="match status" value="1"/>
</dbReference>
<dbReference type="GO" id="GO:0008270">
    <property type="term" value="F:zinc ion binding"/>
    <property type="evidence" value="ECO:0007669"/>
    <property type="project" value="UniProtKB-KW"/>
</dbReference>
<dbReference type="Proteomes" id="UP000242642">
    <property type="component" value="Unassembled WGS sequence"/>
</dbReference>
<keyword evidence="4" id="KW-1185">Reference proteome</keyword>
<evidence type="ECO:0000313" key="3">
    <source>
        <dbReference type="EMBL" id="SET13734.1"/>
    </source>
</evidence>
<feature type="compositionally biased region" description="Low complexity" evidence="1">
    <location>
        <begin position="35"/>
        <end position="52"/>
    </location>
</feature>
<feature type="domain" description="Transposase IS66 zinc-finger binding" evidence="2">
    <location>
        <begin position="71"/>
        <end position="113"/>
    </location>
</feature>
<gene>
    <name evidence="3" type="ORF">SAMN02583745_01478</name>
</gene>
<reference evidence="4" key="1">
    <citation type="submission" date="2016-10" db="EMBL/GenBank/DDBJ databases">
        <authorList>
            <person name="Varghese N."/>
            <person name="Submissions S."/>
        </authorList>
    </citation>
    <scope>NUCLEOTIDE SEQUENCE [LARGE SCALE GENOMIC DNA]</scope>
    <source>
        <strain evidence="4">DSM 18579</strain>
    </source>
</reference>
<protein>
    <submittedName>
        <fullName evidence="3">Zinc-finger binding domain of transposase IS66</fullName>
    </submittedName>
</protein>
<dbReference type="EMBL" id="FOHV01000009">
    <property type="protein sequence ID" value="SET13734.1"/>
    <property type="molecule type" value="Genomic_DNA"/>
</dbReference>
<sequence length="147" mass="15984">MSKSEAHLMNNTDASTPDSVDINTFNMSDENIYKNTTHTAESTANSTSAPTSNHRKSSDSPPPPLTQALAKCMDCGNEMMVIGTTSTEKLSIVPAKFVSIIYVRNKCSCRNCGIVKSPILPYMDSSRLPSKKYDFLMVSNASIYSAS</sequence>
<dbReference type="AlphaFoldDB" id="A0A1I0C317"/>
<feature type="compositionally biased region" description="Polar residues" evidence="1">
    <location>
        <begin position="7"/>
        <end position="29"/>
    </location>
</feature>
<proteinExistence type="predicted"/>
<organism evidence="3 4">
    <name type="scientific">Thorsellia anophelis DSM 18579</name>
    <dbReference type="NCBI Taxonomy" id="1123402"/>
    <lineage>
        <taxon>Bacteria</taxon>
        <taxon>Pseudomonadati</taxon>
        <taxon>Pseudomonadota</taxon>
        <taxon>Gammaproteobacteria</taxon>
        <taxon>Enterobacterales</taxon>
        <taxon>Thorselliaceae</taxon>
        <taxon>Thorsellia</taxon>
    </lineage>
</organism>
<dbReference type="OrthoDB" id="9794514at2"/>
<accession>A0A1I0C317</accession>
<dbReference type="InterPro" id="IPR024474">
    <property type="entry name" value="Znf_dom_IS66"/>
</dbReference>